<evidence type="ECO:0000313" key="7">
    <source>
        <dbReference type="EMBL" id="SON50601.1"/>
    </source>
</evidence>
<dbReference type="NCBIfam" id="TIGR00254">
    <property type="entry name" value="GGDEF"/>
    <property type="match status" value="1"/>
</dbReference>
<name>A0A2N8ZFC8_9VIBR</name>
<dbReference type="InterPro" id="IPR035965">
    <property type="entry name" value="PAS-like_dom_sf"/>
</dbReference>
<comment type="cofactor">
    <cofactor evidence="1">
        <name>Mg(2+)</name>
        <dbReference type="ChEBI" id="CHEBI:18420"/>
    </cofactor>
</comment>
<dbReference type="EMBL" id="LT960611">
    <property type="protein sequence ID" value="SON50601.1"/>
    <property type="molecule type" value="Genomic_DNA"/>
</dbReference>
<dbReference type="InterPro" id="IPR000700">
    <property type="entry name" value="PAS-assoc_C"/>
</dbReference>
<keyword evidence="4" id="KW-1133">Transmembrane helix</keyword>
<accession>A0A2N8ZFC8</accession>
<reference evidence="7 8" key="1">
    <citation type="submission" date="2017-10" db="EMBL/GenBank/DDBJ databases">
        <authorList>
            <person name="Banno H."/>
            <person name="Chua N.-H."/>
        </authorList>
    </citation>
    <scope>NUCLEOTIDE SEQUENCE [LARGE SCALE GENOMIC DNA]</scope>
    <source>
        <strain evidence="7">Vibrio tapetis CECT4600</strain>
    </source>
</reference>
<dbReference type="PROSITE" id="PS50113">
    <property type="entry name" value="PAC"/>
    <property type="match status" value="2"/>
</dbReference>
<dbReference type="PANTHER" id="PTHR45138:SF9">
    <property type="entry name" value="DIGUANYLATE CYCLASE DGCM-RELATED"/>
    <property type="match status" value="1"/>
</dbReference>
<evidence type="ECO:0000256" key="1">
    <source>
        <dbReference type="ARBA" id="ARBA00001946"/>
    </source>
</evidence>
<evidence type="ECO:0000259" key="5">
    <source>
        <dbReference type="PROSITE" id="PS50113"/>
    </source>
</evidence>
<dbReference type="Gene3D" id="3.30.70.270">
    <property type="match status" value="1"/>
</dbReference>
<evidence type="ECO:0000256" key="4">
    <source>
        <dbReference type="SAM" id="Phobius"/>
    </source>
</evidence>
<dbReference type="SUPFAM" id="SSF55785">
    <property type="entry name" value="PYP-like sensor domain (PAS domain)"/>
    <property type="match status" value="2"/>
</dbReference>
<evidence type="ECO:0000313" key="8">
    <source>
        <dbReference type="Proteomes" id="UP000235828"/>
    </source>
</evidence>
<dbReference type="InterPro" id="IPR000160">
    <property type="entry name" value="GGDEF_dom"/>
</dbReference>
<feature type="domain" description="PAC" evidence="5">
    <location>
        <begin position="221"/>
        <end position="274"/>
    </location>
</feature>
<dbReference type="CDD" id="cd01949">
    <property type="entry name" value="GGDEF"/>
    <property type="match status" value="1"/>
</dbReference>
<proteinExistence type="predicted"/>
<dbReference type="SUPFAM" id="SSF55073">
    <property type="entry name" value="Nucleotide cyclase"/>
    <property type="match status" value="1"/>
</dbReference>
<evidence type="ECO:0000256" key="3">
    <source>
        <dbReference type="ARBA" id="ARBA00034247"/>
    </source>
</evidence>
<dbReference type="PANTHER" id="PTHR45138">
    <property type="entry name" value="REGULATORY COMPONENTS OF SENSORY TRANSDUCTION SYSTEM"/>
    <property type="match status" value="1"/>
</dbReference>
<dbReference type="InterPro" id="IPR029787">
    <property type="entry name" value="Nucleotide_cyclase"/>
</dbReference>
<dbReference type="InterPro" id="IPR013656">
    <property type="entry name" value="PAS_4"/>
</dbReference>
<dbReference type="AlphaFoldDB" id="A0A2N8ZFC8"/>
<feature type="transmembrane region" description="Helical" evidence="4">
    <location>
        <begin position="28"/>
        <end position="45"/>
    </location>
</feature>
<dbReference type="InterPro" id="IPR000014">
    <property type="entry name" value="PAS"/>
</dbReference>
<dbReference type="EC" id="2.7.7.65" evidence="2"/>
<organism evidence="7 8">
    <name type="scientific">Vibrio tapetis subsp. tapetis</name>
    <dbReference type="NCBI Taxonomy" id="1671868"/>
    <lineage>
        <taxon>Bacteria</taxon>
        <taxon>Pseudomonadati</taxon>
        <taxon>Pseudomonadota</taxon>
        <taxon>Gammaproteobacteria</taxon>
        <taxon>Vibrionales</taxon>
        <taxon>Vibrionaceae</taxon>
        <taxon>Vibrio</taxon>
    </lineage>
</organism>
<protein>
    <recommendedName>
        <fullName evidence="2">diguanylate cyclase</fullName>
        <ecNumber evidence="2">2.7.7.65</ecNumber>
    </recommendedName>
</protein>
<dbReference type="Pfam" id="PF13426">
    <property type="entry name" value="PAS_9"/>
    <property type="match status" value="1"/>
</dbReference>
<dbReference type="InterPro" id="IPR050469">
    <property type="entry name" value="Diguanylate_Cyclase"/>
</dbReference>
<evidence type="ECO:0000256" key="2">
    <source>
        <dbReference type="ARBA" id="ARBA00012528"/>
    </source>
</evidence>
<dbReference type="Proteomes" id="UP000235828">
    <property type="component" value="Chromosome A"/>
</dbReference>
<dbReference type="FunFam" id="3.30.70.270:FF:000001">
    <property type="entry name" value="Diguanylate cyclase domain protein"/>
    <property type="match status" value="1"/>
</dbReference>
<feature type="domain" description="PAC" evidence="5">
    <location>
        <begin position="359"/>
        <end position="415"/>
    </location>
</feature>
<dbReference type="GO" id="GO:0043709">
    <property type="term" value="P:cell adhesion involved in single-species biofilm formation"/>
    <property type="evidence" value="ECO:0007669"/>
    <property type="project" value="TreeGrafter"/>
</dbReference>
<dbReference type="SMART" id="SM00091">
    <property type="entry name" value="PAS"/>
    <property type="match status" value="2"/>
</dbReference>
<keyword evidence="4" id="KW-0472">Membrane</keyword>
<dbReference type="GO" id="GO:0005886">
    <property type="term" value="C:plasma membrane"/>
    <property type="evidence" value="ECO:0007669"/>
    <property type="project" value="TreeGrafter"/>
</dbReference>
<keyword evidence="8" id="KW-1185">Reference proteome</keyword>
<gene>
    <name evidence="7" type="ORF">VTAP4600_A2628</name>
</gene>
<dbReference type="Pfam" id="PF08448">
    <property type="entry name" value="PAS_4"/>
    <property type="match status" value="1"/>
</dbReference>
<feature type="domain" description="GGDEF" evidence="6">
    <location>
        <begin position="454"/>
        <end position="589"/>
    </location>
</feature>
<dbReference type="Gene3D" id="3.30.450.20">
    <property type="entry name" value="PAS domain"/>
    <property type="match status" value="2"/>
</dbReference>
<dbReference type="NCBIfam" id="TIGR00229">
    <property type="entry name" value="sensory_box"/>
    <property type="match status" value="1"/>
</dbReference>
<dbReference type="PROSITE" id="PS50887">
    <property type="entry name" value="GGDEF"/>
    <property type="match status" value="1"/>
</dbReference>
<dbReference type="Pfam" id="PF00990">
    <property type="entry name" value="GGDEF"/>
    <property type="match status" value="1"/>
</dbReference>
<comment type="catalytic activity">
    <reaction evidence="3">
        <text>2 GTP = 3',3'-c-di-GMP + 2 diphosphate</text>
        <dbReference type="Rhea" id="RHEA:24898"/>
        <dbReference type="ChEBI" id="CHEBI:33019"/>
        <dbReference type="ChEBI" id="CHEBI:37565"/>
        <dbReference type="ChEBI" id="CHEBI:58805"/>
        <dbReference type="EC" id="2.7.7.65"/>
    </reaction>
</comment>
<sequence length="589" mass="67618">MYTVKVCLKSESWMETIYHWLWQTTREFGFECAVIILSIIMVFYYRHRAQRQAERFLSDVPMAVIVIDAKSGQLLNANRHAQQLFSIRKVGEQFLFPSMISPDFLLKIFSPFCSNGQFSDHVQSFPVSEHLSRKLCLSGQLEKYRGHSAWYVYAELEQSSHDDEPMLQQEVTTRVLDSMSELVFFKDKNHQLLGTNKAHDHFWHERLEEAEHLALNHKNGRFSQRKWTTTPDGKSCLLETHISVLMDDKGNPMGTLGISHDVTDWKKTQQALRDEMERHKDTEVALAQRDTILQSILTASPDPIGMFNENMIYEACNQPFVEALGITDPAELLGKKLDQVVPQDNYLNYENSDQQVMKQGKTLRYISKVERTSGVATWYDVVKSPYQDPASGTNGVLVITRDVSERYLAEQKLASANLELEKLSFIDGLTKVANRRRFDEQLDILWRLHVRQQKPLTIMLCDIDYFKDYNDSYGHQKGDDALIQVAQVFAQVLSRQSDFVARYGGEEFAFLLPDTDSEGAGNVAVRIHEAIQELRIDHEQSLVSDWVTLSIGIVSYIPNNDQTASSLVAMADKALYRAKQKGRNQSQFY</sequence>
<evidence type="ECO:0000259" key="6">
    <source>
        <dbReference type="PROSITE" id="PS50887"/>
    </source>
</evidence>
<dbReference type="SMART" id="SM00267">
    <property type="entry name" value="GGDEF"/>
    <property type="match status" value="1"/>
</dbReference>
<dbReference type="KEGG" id="vta:A2628"/>
<dbReference type="GO" id="GO:0052621">
    <property type="term" value="F:diguanylate cyclase activity"/>
    <property type="evidence" value="ECO:0007669"/>
    <property type="project" value="UniProtKB-EC"/>
</dbReference>
<keyword evidence="4" id="KW-0812">Transmembrane</keyword>
<dbReference type="GO" id="GO:1902201">
    <property type="term" value="P:negative regulation of bacterial-type flagellum-dependent cell motility"/>
    <property type="evidence" value="ECO:0007669"/>
    <property type="project" value="TreeGrafter"/>
</dbReference>
<dbReference type="InterPro" id="IPR043128">
    <property type="entry name" value="Rev_trsase/Diguanyl_cyclase"/>
</dbReference>